<sequence>MTKIAEKDQGDQQAIETAAGPAILDDLPKSMRAEAAEFLDQYGDRVAELLIIGHSAHEVCQGLHLC</sequence>
<evidence type="ECO:0000313" key="2">
    <source>
        <dbReference type="EMBL" id="MBP2192221.1"/>
    </source>
</evidence>
<dbReference type="RefSeq" id="WP_209894899.1">
    <property type="nucleotide sequence ID" value="NZ_JAGGMR010000001.1"/>
</dbReference>
<evidence type="ECO:0000313" key="3">
    <source>
        <dbReference type="Proteomes" id="UP001519325"/>
    </source>
</evidence>
<gene>
    <name evidence="2" type="ORF">BJ987_005122</name>
</gene>
<dbReference type="Pfam" id="PF03489">
    <property type="entry name" value="SapB_2"/>
    <property type="match status" value="1"/>
</dbReference>
<comment type="caution">
    <text evidence="2">The sequence shown here is derived from an EMBL/GenBank/DDBJ whole genome shotgun (WGS) entry which is preliminary data.</text>
</comment>
<feature type="domain" description="Saposin B type region 2" evidence="1">
    <location>
        <begin position="37"/>
        <end position="66"/>
    </location>
</feature>
<dbReference type="Proteomes" id="UP001519325">
    <property type="component" value="Unassembled WGS sequence"/>
</dbReference>
<accession>A0ABS4QNH7</accession>
<dbReference type="Gene3D" id="1.10.225.10">
    <property type="entry name" value="Saposin-like"/>
    <property type="match status" value="1"/>
</dbReference>
<evidence type="ECO:0000259" key="1">
    <source>
        <dbReference type="Pfam" id="PF03489"/>
    </source>
</evidence>
<reference evidence="2 3" key="1">
    <citation type="submission" date="2021-03" db="EMBL/GenBank/DDBJ databases">
        <title>Sequencing the genomes of 1000 actinobacteria strains.</title>
        <authorList>
            <person name="Klenk H.-P."/>
        </authorList>
    </citation>
    <scope>NUCLEOTIDE SEQUENCE [LARGE SCALE GENOMIC DNA]</scope>
    <source>
        <strain evidence="2 3">DSM 45516</strain>
    </source>
</reference>
<proteinExistence type="predicted"/>
<organism evidence="2 3">
    <name type="scientific">Nocardia goodfellowii</name>
    <dbReference type="NCBI Taxonomy" id="882446"/>
    <lineage>
        <taxon>Bacteria</taxon>
        <taxon>Bacillati</taxon>
        <taxon>Actinomycetota</taxon>
        <taxon>Actinomycetes</taxon>
        <taxon>Mycobacteriales</taxon>
        <taxon>Nocardiaceae</taxon>
        <taxon>Nocardia</taxon>
    </lineage>
</organism>
<dbReference type="InterPro" id="IPR008138">
    <property type="entry name" value="SapB_2"/>
</dbReference>
<dbReference type="EMBL" id="JAGGMR010000001">
    <property type="protein sequence ID" value="MBP2192221.1"/>
    <property type="molecule type" value="Genomic_DNA"/>
</dbReference>
<keyword evidence="3" id="KW-1185">Reference proteome</keyword>
<protein>
    <recommendedName>
        <fullName evidence="1">Saposin B type region 2 domain-containing protein</fullName>
    </recommendedName>
</protein>
<name>A0ABS4QNH7_9NOCA</name>